<dbReference type="InterPro" id="IPR003661">
    <property type="entry name" value="HisK_dim/P_dom"/>
</dbReference>
<dbReference type="PROSITE" id="PS50109">
    <property type="entry name" value="HIS_KIN"/>
    <property type="match status" value="1"/>
</dbReference>
<dbReference type="CDD" id="cd00082">
    <property type="entry name" value="HisKA"/>
    <property type="match status" value="1"/>
</dbReference>
<dbReference type="PANTHER" id="PTHR43102">
    <property type="entry name" value="SLR1143 PROTEIN"/>
    <property type="match status" value="1"/>
</dbReference>
<evidence type="ECO:0000259" key="4">
    <source>
        <dbReference type="PROSITE" id="PS50109"/>
    </source>
</evidence>
<comment type="caution">
    <text evidence="5">The sequence shown here is derived from an EMBL/GenBank/DDBJ whole genome shotgun (WGS) entry which is preliminary data.</text>
</comment>
<dbReference type="InterPro" id="IPR003594">
    <property type="entry name" value="HATPase_dom"/>
</dbReference>
<dbReference type="EMBL" id="JAZHYP010000013">
    <property type="protein sequence ID" value="MEN3325153.1"/>
    <property type="molecule type" value="Genomic_DNA"/>
</dbReference>
<dbReference type="Gene3D" id="3.30.450.40">
    <property type="match status" value="1"/>
</dbReference>
<organism evidence="5 6">
    <name type="scientific">Mariniflexile soesokkakense</name>
    <dbReference type="NCBI Taxonomy" id="1343160"/>
    <lineage>
        <taxon>Bacteria</taxon>
        <taxon>Pseudomonadati</taxon>
        <taxon>Bacteroidota</taxon>
        <taxon>Flavobacteriia</taxon>
        <taxon>Flavobacteriales</taxon>
        <taxon>Flavobacteriaceae</taxon>
        <taxon>Mariniflexile</taxon>
    </lineage>
</organism>
<protein>
    <recommendedName>
        <fullName evidence="2">histidine kinase</fullName>
        <ecNumber evidence="2">2.7.13.3</ecNumber>
    </recommendedName>
</protein>
<dbReference type="EC" id="2.7.13.3" evidence="2"/>
<evidence type="ECO:0000256" key="1">
    <source>
        <dbReference type="ARBA" id="ARBA00000085"/>
    </source>
</evidence>
<dbReference type="SUPFAM" id="SSF55874">
    <property type="entry name" value="ATPase domain of HSP90 chaperone/DNA topoisomerase II/histidine kinase"/>
    <property type="match status" value="1"/>
</dbReference>
<dbReference type="GO" id="GO:0005524">
    <property type="term" value="F:ATP binding"/>
    <property type="evidence" value="ECO:0007669"/>
    <property type="project" value="UniProtKB-KW"/>
</dbReference>
<dbReference type="PRINTS" id="PR00344">
    <property type="entry name" value="BCTRLSENSOR"/>
</dbReference>
<dbReference type="Pfam" id="PF01590">
    <property type="entry name" value="GAF"/>
    <property type="match status" value="1"/>
</dbReference>
<dbReference type="SUPFAM" id="SSF47384">
    <property type="entry name" value="Homodimeric domain of signal transducing histidine kinase"/>
    <property type="match status" value="1"/>
</dbReference>
<dbReference type="InterPro" id="IPR004358">
    <property type="entry name" value="Sig_transdc_His_kin-like_C"/>
</dbReference>
<dbReference type="PANTHER" id="PTHR43102:SF2">
    <property type="entry name" value="GAF DOMAIN-CONTAINING PROTEIN"/>
    <property type="match status" value="1"/>
</dbReference>
<dbReference type="Gene3D" id="1.10.287.130">
    <property type="match status" value="1"/>
</dbReference>
<name>A0ABV0AEB7_9FLAO</name>
<dbReference type="InterPro" id="IPR003018">
    <property type="entry name" value="GAF"/>
</dbReference>
<accession>A0ABV0AEB7</accession>
<dbReference type="Proteomes" id="UP001416393">
    <property type="component" value="Unassembled WGS sequence"/>
</dbReference>
<dbReference type="SUPFAM" id="SSF55781">
    <property type="entry name" value="GAF domain-like"/>
    <property type="match status" value="1"/>
</dbReference>
<dbReference type="InterPro" id="IPR036097">
    <property type="entry name" value="HisK_dim/P_sf"/>
</dbReference>
<dbReference type="SMART" id="SM00065">
    <property type="entry name" value="GAF"/>
    <property type="match status" value="1"/>
</dbReference>
<comment type="catalytic activity">
    <reaction evidence="1">
        <text>ATP + protein L-histidine = ADP + protein N-phospho-L-histidine.</text>
        <dbReference type="EC" id="2.7.13.3"/>
    </reaction>
</comment>
<gene>
    <name evidence="5" type="ORF">VP395_15560</name>
</gene>
<dbReference type="Gene3D" id="3.30.565.10">
    <property type="entry name" value="Histidine kinase-like ATPase, C-terminal domain"/>
    <property type="match status" value="1"/>
</dbReference>
<evidence type="ECO:0000313" key="5">
    <source>
        <dbReference type="EMBL" id="MEN3325153.1"/>
    </source>
</evidence>
<evidence type="ECO:0000313" key="6">
    <source>
        <dbReference type="Proteomes" id="UP001416393"/>
    </source>
</evidence>
<dbReference type="Pfam" id="PF00512">
    <property type="entry name" value="HisKA"/>
    <property type="match status" value="1"/>
</dbReference>
<dbReference type="InterPro" id="IPR005467">
    <property type="entry name" value="His_kinase_dom"/>
</dbReference>
<dbReference type="InterPro" id="IPR036890">
    <property type="entry name" value="HATPase_C_sf"/>
</dbReference>
<evidence type="ECO:0000256" key="2">
    <source>
        <dbReference type="ARBA" id="ARBA00012438"/>
    </source>
</evidence>
<dbReference type="InterPro" id="IPR029016">
    <property type="entry name" value="GAF-like_dom_sf"/>
</dbReference>
<keyword evidence="3" id="KW-0597">Phosphoprotein</keyword>
<sequence>MEKPKDYLHESERLKDLESYSILDTLSESDYDDLTAIAAEICGTEISLISLIDDNRQWFKSSHGIDVSETPKEYSFCAHAINEPEHVFIVQDAREDVRFHDNPFVSNDPNIIFYAGVPLLSDNKHPLGTLCVIDYEPKSLSKSQIKSLKSLGNQVMNILNLRKTKLILEKTLINLEEKNKDLDRFALVAAHDLKSPIANISGLTNLFVEEYSAPINEKGKELLALIEESTTVLINLIDGLLKYSRCENVLNEGKSKIYLNDLMRNITTLFPNMPELKIQLQTSIDEIYTNKEALNQVLLNLITNAVKYNDKETIKIEIGVASLATHYEFYVKDNGPGIASENQEKIFDIFQIAAKKDRFGRCGNGIGLATVKKVVEKACGTIKLESQITKGTKFIFTIEK</sequence>
<keyword evidence="5" id="KW-0067">ATP-binding</keyword>
<feature type="domain" description="Histidine kinase" evidence="4">
    <location>
        <begin position="188"/>
        <end position="400"/>
    </location>
</feature>
<dbReference type="RefSeq" id="WP_346242954.1">
    <property type="nucleotide sequence ID" value="NZ_JAZHYP010000013.1"/>
</dbReference>
<keyword evidence="5" id="KW-0547">Nucleotide-binding</keyword>
<dbReference type="SMART" id="SM00387">
    <property type="entry name" value="HATPase_c"/>
    <property type="match status" value="1"/>
</dbReference>
<keyword evidence="6" id="KW-1185">Reference proteome</keyword>
<evidence type="ECO:0000256" key="3">
    <source>
        <dbReference type="ARBA" id="ARBA00022553"/>
    </source>
</evidence>
<dbReference type="SMART" id="SM00388">
    <property type="entry name" value="HisKA"/>
    <property type="match status" value="1"/>
</dbReference>
<dbReference type="Pfam" id="PF02518">
    <property type="entry name" value="HATPase_c"/>
    <property type="match status" value="1"/>
</dbReference>
<reference evidence="5 6" key="1">
    <citation type="submission" date="2024-01" db="EMBL/GenBank/DDBJ databases">
        <title>Mariniflexile litorale sp. nov., isolated from the shallow sediments of the Sea of Japan.</title>
        <authorList>
            <person name="Romanenko L."/>
            <person name="Bystritskaya E."/>
            <person name="Isaeva M."/>
        </authorList>
    </citation>
    <scope>NUCLEOTIDE SEQUENCE [LARGE SCALE GENOMIC DNA]</scope>
    <source>
        <strain evidence="5 6">KCTC 32427</strain>
    </source>
</reference>
<proteinExistence type="predicted"/>